<gene>
    <name evidence="6" type="ORF">FTUN_3486</name>
</gene>
<organism evidence="6 7">
    <name type="scientific">Frigoriglobus tundricola</name>
    <dbReference type="NCBI Taxonomy" id="2774151"/>
    <lineage>
        <taxon>Bacteria</taxon>
        <taxon>Pseudomonadati</taxon>
        <taxon>Planctomycetota</taxon>
        <taxon>Planctomycetia</taxon>
        <taxon>Gemmatales</taxon>
        <taxon>Gemmataceae</taxon>
        <taxon>Frigoriglobus</taxon>
    </lineage>
</organism>
<dbReference type="Pfam" id="PF12838">
    <property type="entry name" value="Fer4_7"/>
    <property type="match status" value="1"/>
</dbReference>
<feature type="domain" description="4Fe-4S ferredoxin-type" evidence="5">
    <location>
        <begin position="6"/>
        <end position="35"/>
    </location>
</feature>
<dbReference type="RefSeq" id="WP_171471603.1">
    <property type="nucleotide sequence ID" value="NZ_CP053452.2"/>
</dbReference>
<dbReference type="EMBL" id="CP053452">
    <property type="protein sequence ID" value="QJW95932.1"/>
    <property type="molecule type" value="Genomic_DNA"/>
</dbReference>
<keyword evidence="7" id="KW-1185">Reference proteome</keyword>
<dbReference type="KEGG" id="ftj:FTUN_3486"/>
<keyword evidence="3" id="KW-0408">Iron</keyword>
<dbReference type="InterPro" id="IPR017900">
    <property type="entry name" value="4Fe4S_Fe_S_CS"/>
</dbReference>
<evidence type="ECO:0000256" key="3">
    <source>
        <dbReference type="ARBA" id="ARBA00023004"/>
    </source>
</evidence>
<dbReference type="GO" id="GO:0046872">
    <property type="term" value="F:metal ion binding"/>
    <property type="evidence" value="ECO:0007669"/>
    <property type="project" value="UniProtKB-KW"/>
</dbReference>
<evidence type="ECO:0000256" key="1">
    <source>
        <dbReference type="ARBA" id="ARBA00022485"/>
    </source>
</evidence>
<dbReference type="Gene3D" id="3.30.70.20">
    <property type="match status" value="1"/>
</dbReference>
<keyword evidence="4" id="KW-0411">Iron-sulfur</keyword>
<evidence type="ECO:0000313" key="6">
    <source>
        <dbReference type="EMBL" id="QJW95932.1"/>
    </source>
</evidence>
<evidence type="ECO:0000259" key="5">
    <source>
        <dbReference type="PROSITE" id="PS51379"/>
    </source>
</evidence>
<dbReference type="PROSITE" id="PS00198">
    <property type="entry name" value="4FE4S_FER_1"/>
    <property type="match status" value="2"/>
</dbReference>
<reference evidence="7" key="1">
    <citation type="submission" date="2020-05" db="EMBL/GenBank/DDBJ databases">
        <title>Frigoriglobus tundricola gen. nov., sp. nov., a psychrotolerant cellulolytic planctomycete of the family Gemmataceae with two divergent copies of 16S rRNA gene.</title>
        <authorList>
            <person name="Kulichevskaya I.S."/>
            <person name="Ivanova A.A."/>
            <person name="Naumoff D.G."/>
            <person name="Beletsky A.V."/>
            <person name="Rijpstra W.I.C."/>
            <person name="Sinninghe Damste J.S."/>
            <person name="Mardanov A.V."/>
            <person name="Ravin N.V."/>
            <person name="Dedysh S.N."/>
        </authorList>
    </citation>
    <scope>NUCLEOTIDE SEQUENCE [LARGE SCALE GENOMIC DNA]</scope>
    <source>
        <strain evidence="7">PL17</strain>
    </source>
</reference>
<evidence type="ECO:0000256" key="4">
    <source>
        <dbReference type="ARBA" id="ARBA00023014"/>
    </source>
</evidence>
<evidence type="ECO:0000256" key="2">
    <source>
        <dbReference type="ARBA" id="ARBA00022723"/>
    </source>
</evidence>
<feature type="domain" description="4Fe-4S ferredoxin-type" evidence="5">
    <location>
        <begin position="36"/>
        <end position="65"/>
    </location>
</feature>
<evidence type="ECO:0000313" key="7">
    <source>
        <dbReference type="Proteomes" id="UP000503447"/>
    </source>
</evidence>
<accession>A0A6M5YSH9</accession>
<sequence length="70" mass="7318">MNPLGELPVLNAARCTGCGDCVAVCPTDCLAMSGPRPWLPRPRDCVSCSACELVCPVDAIRLRDATATPS</sequence>
<dbReference type="InterPro" id="IPR017896">
    <property type="entry name" value="4Fe4S_Fe-S-bd"/>
</dbReference>
<dbReference type="SUPFAM" id="SSF54862">
    <property type="entry name" value="4Fe-4S ferredoxins"/>
    <property type="match status" value="1"/>
</dbReference>
<proteinExistence type="predicted"/>
<name>A0A6M5YSH9_9BACT</name>
<dbReference type="AlphaFoldDB" id="A0A6M5YSH9"/>
<dbReference type="InterPro" id="IPR050572">
    <property type="entry name" value="Fe-S_Ferredoxin"/>
</dbReference>
<dbReference type="PANTHER" id="PTHR43687:SF1">
    <property type="entry name" value="FERREDOXIN III"/>
    <property type="match status" value="1"/>
</dbReference>
<dbReference type="PANTHER" id="PTHR43687">
    <property type="entry name" value="ADENYLYLSULFATE REDUCTASE, BETA SUBUNIT"/>
    <property type="match status" value="1"/>
</dbReference>
<dbReference type="PROSITE" id="PS51379">
    <property type="entry name" value="4FE4S_FER_2"/>
    <property type="match status" value="2"/>
</dbReference>
<dbReference type="Proteomes" id="UP000503447">
    <property type="component" value="Chromosome"/>
</dbReference>
<dbReference type="GO" id="GO:0051539">
    <property type="term" value="F:4 iron, 4 sulfur cluster binding"/>
    <property type="evidence" value="ECO:0007669"/>
    <property type="project" value="UniProtKB-KW"/>
</dbReference>
<keyword evidence="2" id="KW-0479">Metal-binding</keyword>
<keyword evidence="1" id="KW-0004">4Fe-4S</keyword>
<protein>
    <recommendedName>
        <fullName evidence="5">4Fe-4S ferredoxin-type domain-containing protein</fullName>
    </recommendedName>
</protein>